<evidence type="ECO:0000313" key="2">
    <source>
        <dbReference type="Proteomes" id="UP000324800"/>
    </source>
</evidence>
<dbReference type="AlphaFoldDB" id="A0A5J4WW19"/>
<keyword evidence="1" id="KW-0670">Pyruvate</keyword>
<dbReference type="GO" id="GO:0006979">
    <property type="term" value="P:response to oxidative stress"/>
    <property type="evidence" value="ECO:0007669"/>
    <property type="project" value="TreeGrafter"/>
</dbReference>
<dbReference type="InterPro" id="IPR029061">
    <property type="entry name" value="THDP-binding"/>
</dbReference>
<sequence length="118" mass="13040">MIIANAIGYSSVWGGSAPWCPNVVNSKGHGSVWANSLFEVNTEYGIVMLISTIQKCKRTIDVQNKVGSSSDTQQAVKEVEQYCIANVKPTEKPHSTNDELKKSIVEITIDDMRRLLNI</sequence>
<dbReference type="Gene3D" id="3.40.50.970">
    <property type="match status" value="1"/>
</dbReference>
<gene>
    <name evidence="1" type="ORF">EZS28_006055</name>
</gene>
<accession>A0A5J4WW19</accession>
<comment type="caution">
    <text evidence="1">The sequence shown here is derived from an EMBL/GenBank/DDBJ whole genome shotgun (WGS) entry which is preliminary data.</text>
</comment>
<reference evidence="1 2" key="1">
    <citation type="submission" date="2019-03" db="EMBL/GenBank/DDBJ databases">
        <title>Single cell metagenomics reveals metabolic interactions within the superorganism composed of flagellate Streblomastix strix and complex community of Bacteroidetes bacteria on its surface.</title>
        <authorList>
            <person name="Treitli S.C."/>
            <person name="Kolisko M."/>
            <person name="Husnik F."/>
            <person name="Keeling P."/>
            <person name="Hampl V."/>
        </authorList>
    </citation>
    <scope>NUCLEOTIDE SEQUENCE [LARGE SCALE GENOMIC DNA]</scope>
    <source>
        <strain evidence="1">ST1C</strain>
    </source>
</reference>
<name>A0A5J4WW19_9EUKA</name>
<dbReference type="EMBL" id="SNRW01000959">
    <property type="protein sequence ID" value="KAA6398419.1"/>
    <property type="molecule type" value="Genomic_DNA"/>
</dbReference>
<evidence type="ECO:0000313" key="1">
    <source>
        <dbReference type="EMBL" id="KAA6398419.1"/>
    </source>
</evidence>
<dbReference type="PANTHER" id="PTHR32154:SF0">
    <property type="entry name" value="PYRUVATE-FLAVODOXIN OXIDOREDUCTASE-RELATED"/>
    <property type="match status" value="1"/>
</dbReference>
<dbReference type="PANTHER" id="PTHR32154">
    <property type="entry name" value="PYRUVATE-FLAVODOXIN OXIDOREDUCTASE-RELATED"/>
    <property type="match status" value="1"/>
</dbReference>
<dbReference type="OrthoDB" id="1688044at2759"/>
<protein>
    <submittedName>
        <fullName evidence="1">Pyruvate-ferrodoxin oxidoreductase</fullName>
    </submittedName>
</protein>
<organism evidence="1 2">
    <name type="scientific">Streblomastix strix</name>
    <dbReference type="NCBI Taxonomy" id="222440"/>
    <lineage>
        <taxon>Eukaryota</taxon>
        <taxon>Metamonada</taxon>
        <taxon>Preaxostyla</taxon>
        <taxon>Oxymonadida</taxon>
        <taxon>Streblomastigidae</taxon>
        <taxon>Streblomastix</taxon>
    </lineage>
</organism>
<dbReference type="Proteomes" id="UP000324800">
    <property type="component" value="Unassembled WGS sequence"/>
</dbReference>
<dbReference type="SUPFAM" id="SSF52518">
    <property type="entry name" value="Thiamin diphosphate-binding fold (THDP-binding)"/>
    <property type="match status" value="1"/>
</dbReference>
<dbReference type="InterPro" id="IPR050722">
    <property type="entry name" value="Pyruvate:ferred/Flavod_OxRd"/>
</dbReference>
<proteinExistence type="predicted"/>